<dbReference type="RefSeq" id="WP_008870231.1">
    <property type="nucleotide sequence ID" value="NZ_ACJN02000002.1"/>
</dbReference>
<dbReference type="CDD" id="cd11528">
    <property type="entry name" value="NTP-PPase_MazG_Nterm"/>
    <property type="match status" value="1"/>
</dbReference>
<dbReference type="InterPro" id="IPR048015">
    <property type="entry name" value="NTP-PPase_MazG-like_N"/>
</dbReference>
<dbReference type="GO" id="GO:0046047">
    <property type="term" value="P:TTP catabolic process"/>
    <property type="evidence" value="ECO:0007669"/>
    <property type="project" value="TreeGrafter"/>
</dbReference>
<dbReference type="GO" id="GO:0046052">
    <property type="term" value="P:UTP catabolic process"/>
    <property type="evidence" value="ECO:0007669"/>
    <property type="project" value="TreeGrafter"/>
</dbReference>
<comment type="caution">
    <text evidence="2">The sequence shown here is derived from an EMBL/GenBank/DDBJ whole genome shotgun (WGS) entry which is preliminary data.</text>
</comment>
<dbReference type="Proteomes" id="UP000005496">
    <property type="component" value="Unassembled WGS sequence"/>
</dbReference>
<dbReference type="SUPFAM" id="SSF101386">
    <property type="entry name" value="all-alpha NTP pyrophosphatases"/>
    <property type="match status" value="2"/>
</dbReference>
<dbReference type="InterPro" id="IPR011551">
    <property type="entry name" value="NTP_PyrPHydrolase_MazG"/>
</dbReference>
<dbReference type="AlphaFoldDB" id="D6SQ91"/>
<gene>
    <name evidence="2" type="ORF">Dthio_PD2308</name>
</gene>
<dbReference type="GO" id="GO:0046076">
    <property type="term" value="P:dTTP catabolic process"/>
    <property type="evidence" value="ECO:0007669"/>
    <property type="project" value="TreeGrafter"/>
</dbReference>
<dbReference type="Pfam" id="PF03819">
    <property type="entry name" value="MazG"/>
    <property type="match status" value="2"/>
</dbReference>
<dbReference type="eggNOG" id="COG3956">
    <property type="taxonomic scope" value="Bacteria"/>
</dbReference>
<evidence type="ECO:0000313" key="3">
    <source>
        <dbReference type="Proteomes" id="UP000005496"/>
    </source>
</evidence>
<dbReference type="NCBIfam" id="NF007113">
    <property type="entry name" value="PRK09562.1"/>
    <property type="match status" value="1"/>
</dbReference>
<dbReference type="GO" id="GO:0006203">
    <property type="term" value="P:dGTP catabolic process"/>
    <property type="evidence" value="ECO:0007669"/>
    <property type="project" value="TreeGrafter"/>
</dbReference>
<dbReference type="Gene3D" id="1.10.287.1080">
    <property type="entry name" value="MazG-like"/>
    <property type="match status" value="2"/>
</dbReference>
<feature type="domain" description="NTP pyrophosphohydrolase MazG-like" evidence="1">
    <location>
        <begin position="29"/>
        <end position="100"/>
    </location>
</feature>
<dbReference type="PANTHER" id="PTHR30522">
    <property type="entry name" value="NUCLEOSIDE TRIPHOSPHATE PYROPHOSPHOHYDROLASE"/>
    <property type="match status" value="1"/>
</dbReference>
<dbReference type="GO" id="GO:0046061">
    <property type="term" value="P:dATP catabolic process"/>
    <property type="evidence" value="ECO:0007669"/>
    <property type="project" value="TreeGrafter"/>
</dbReference>
<dbReference type="InterPro" id="IPR048011">
    <property type="entry name" value="NTP-PPase_MazG-like_C"/>
</dbReference>
<dbReference type="PANTHER" id="PTHR30522:SF0">
    <property type="entry name" value="NUCLEOSIDE TRIPHOSPHATE PYROPHOSPHOHYDROLASE"/>
    <property type="match status" value="1"/>
</dbReference>
<dbReference type="GO" id="GO:0047429">
    <property type="term" value="F:nucleoside triphosphate diphosphatase activity"/>
    <property type="evidence" value="ECO:0007669"/>
    <property type="project" value="InterPro"/>
</dbReference>
<evidence type="ECO:0000259" key="1">
    <source>
        <dbReference type="Pfam" id="PF03819"/>
    </source>
</evidence>
<dbReference type="EMBL" id="ACJN02000002">
    <property type="protein sequence ID" value="EFI34917.1"/>
    <property type="molecule type" value="Genomic_DNA"/>
</dbReference>
<dbReference type="GO" id="GO:0046081">
    <property type="term" value="P:dUTP catabolic process"/>
    <property type="evidence" value="ECO:0007669"/>
    <property type="project" value="TreeGrafter"/>
</dbReference>
<dbReference type="NCBIfam" id="TIGR00444">
    <property type="entry name" value="mazG"/>
    <property type="match status" value="1"/>
</dbReference>
<proteinExistence type="predicted"/>
<evidence type="ECO:0000313" key="2">
    <source>
        <dbReference type="EMBL" id="EFI34917.1"/>
    </source>
</evidence>
<accession>D6SQ91</accession>
<keyword evidence="3" id="KW-1185">Reference proteome</keyword>
<feature type="domain" description="NTP pyrophosphohydrolase MazG-like" evidence="1">
    <location>
        <begin position="164"/>
        <end position="224"/>
    </location>
</feature>
<name>D6SQ91_9BACT</name>
<dbReference type="CDD" id="cd11529">
    <property type="entry name" value="NTP-PPase_MazG_Cterm"/>
    <property type="match status" value="1"/>
</dbReference>
<dbReference type="InterPro" id="IPR004518">
    <property type="entry name" value="MazG-like_dom"/>
</dbReference>
<protein>
    <submittedName>
        <fullName evidence="2">MazG family protein</fullName>
    </submittedName>
</protein>
<sequence length="258" mass="30035">MSSRSAVDDLQEIIEKLLGPGGCPWDREQTPKSLCDYLVEETFELVEAIRCDNPDEVKEELGDVVFLLAFISRLYGGGSFLQQAMHQGARKMVRRHPHVFDEKEINSLQELTRNWEEIKKTEKNHTRGYILDSVPKSLPPLLLAYRINSKAAKIGFTWARDEDLEDKLAEEWQEWQEALESRDRDRMLEEFGDYLFTLVEYGRRHKIKANSALAETNAKFARRMHQMEDLALEKGWDISKLDMEHLEELWQKAKGHGA</sequence>
<organism evidence="2 3">
    <name type="scientific">Desulfonatronospira thiodismutans ASO3-1</name>
    <dbReference type="NCBI Taxonomy" id="555779"/>
    <lineage>
        <taxon>Bacteria</taxon>
        <taxon>Pseudomonadati</taxon>
        <taxon>Thermodesulfobacteriota</taxon>
        <taxon>Desulfovibrionia</taxon>
        <taxon>Desulfovibrionales</taxon>
        <taxon>Desulfonatronovibrionaceae</taxon>
        <taxon>Desulfonatronospira</taxon>
    </lineage>
</organism>
<reference evidence="2" key="1">
    <citation type="submission" date="2010-05" db="EMBL/GenBank/DDBJ databases">
        <title>The draft genome of Desulfonatronospira thiodismutans ASO3-1.</title>
        <authorList>
            <consortium name="US DOE Joint Genome Institute (JGI-PGF)"/>
            <person name="Lucas S."/>
            <person name="Copeland A."/>
            <person name="Lapidus A."/>
            <person name="Cheng J.-F."/>
            <person name="Bruce D."/>
            <person name="Goodwin L."/>
            <person name="Pitluck S."/>
            <person name="Chertkov O."/>
            <person name="Brettin T."/>
            <person name="Detter J.C."/>
            <person name="Han C."/>
            <person name="Land M.L."/>
            <person name="Hauser L."/>
            <person name="Kyrpides N."/>
            <person name="Mikhailova N."/>
            <person name="Muyzer G."/>
            <person name="Woyke T."/>
        </authorList>
    </citation>
    <scope>NUCLEOTIDE SEQUENCE [LARGE SCALE GENOMIC DNA]</scope>
    <source>
        <strain evidence="2">ASO3-1</strain>
    </source>
</reference>